<accession>A0A1V4IUG9</accession>
<dbReference type="AlphaFoldDB" id="A0A1V4IUG9"/>
<dbReference type="Gene3D" id="1.10.10.10">
    <property type="entry name" value="Winged helix-like DNA-binding domain superfamily/Winged helix DNA-binding domain"/>
    <property type="match status" value="1"/>
</dbReference>
<dbReference type="PROSITE" id="PS50995">
    <property type="entry name" value="HTH_MARR_2"/>
    <property type="match status" value="1"/>
</dbReference>
<dbReference type="InterPro" id="IPR000835">
    <property type="entry name" value="HTH_MarR-typ"/>
</dbReference>
<comment type="caution">
    <text evidence="2">The sequence shown here is derived from an EMBL/GenBank/DDBJ whole genome shotgun (WGS) entry which is preliminary data.</text>
</comment>
<dbReference type="GO" id="GO:0006950">
    <property type="term" value="P:response to stress"/>
    <property type="evidence" value="ECO:0007669"/>
    <property type="project" value="TreeGrafter"/>
</dbReference>
<reference evidence="2 3" key="1">
    <citation type="submission" date="2017-03" db="EMBL/GenBank/DDBJ databases">
        <title>Genome sequence of Clostridium oryzae DSM 28571.</title>
        <authorList>
            <person name="Poehlein A."/>
            <person name="Daniel R."/>
        </authorList>
    </citation>
    <scope>NUCLEOTIDE SEQUENCE [LARGE SCALE GENOMIC DNA]</scope>
    <source>
        <strain evidence="2 3">DSM 28571</strain>
    </source>
</reference>
<keyword evidence="3" id="KW-1185">Reference proteome</keyword>
<dbReference type="STRING" id="1450648.CLORY_14530"/>
<dbReference type="SUPFAM" id="SSF46785">
    <property type="entry name" value="Winged helix' DNA-binding domain"/>
    <property type="match status" value="1"/>
</dbReference>
<sequence>MNKLEKIQKIITYKDDIDKRIHDNYHKLVQKYNLTLEQFHLLVELDELMLDICNENDAPTVGSIAKNINNSQNTVSEKISRLENRRLVKRVKDSKDRRISRVMLTEEGRKVIKAMDQEASGKFMLDAVSNMEESDVDALLDSLSKLINSMDRIG</sequence>
<dbReference type="Proteomes" id="UP000190080">
    <property type="component" value="Unassembled WGS sequence"/>
</dbReference>
<organism evidence="2 3">
    <name type="scientific">Clostridium oryzae</name>
    <dbReference type="NCBI Taxonomy" id="1450648"/>
    <lineage>
        <taxon>Bacteria</taxon>
        <taxon>Bacillati</taxon>
        <taxon>Bacillota</taxon>
        <taxon>Clostridia</taxon>
        <taxon>Eubacteriales</taxon>
        <taxon>Clostridiaceae</taxon>
        <taxon>Clostridium</taxon>
    </lineage>
</organism>
<name>A0A1V4IUG9_9CLOT</name>
<dbReference type="SMART" id="SM00347">
    <property type="entry name" value="HTH_MARR"/>
    <property type="match status" value="1"/>
</dbReference>
<dbReference type="RefSeq" id="WP_079422863.1">
    <property type="nucleotide sequence ID" value="NZ_MZGV01000011.1"/>
</dbReference>
<dbReference type="InterPro" id="IPR036388">
    <property type="entry name" value="WH-like_DNA-bd_sf"/>
</dbReference>
<dbReference type="PANTHER" id="PTHR33164:SF89">
    <property type="entry name" value="MARR FAMILY REGULATORY PROTEIN"/>
    <property type="match status" value="1"/>
</dbReference>
<dbReference type="InterPro" id="IPR039422">
    <property type="entry name" value="MarR/SlyA-like"/>
</dbReference>
<dbReference type="PANTHER" id="PTHR33164">
    <property type="entry name" value="TRANSCRIPTIONAL REGULATOR, MARR FAMILY"/>
    <property type="match status" value="1"/>
</dbReference>
<evidence type="ECO:0000313" key="3">
    <source>
        <dbReference type="Proteomes" id="UP000190080"/>
    </source>
</evidence>
<evidence type="ECO:0000313" key="2">
    <source>
        <dbReference type="EMBL" id="OPJ63087.1"/>
    </source>
</evidence>
<proteinExistence type="predicted"/>
<protein>
    <submittedName>
        <fullName evidence="2">Transcriptional activatory protein BadR</fullName>
    </submittedName>
</protein>
<dbReference type="Pfam" id="PF01047">
    <property type="entry name" value="MarR"/>
    <property type="match status" value="1"/>
</dbReference>
<dbReference type="PRINTS" id="PR00598">
    <property type="entry name" value="HTHMARR"/>
</dbReference>
<dbReference type="GO" id="GO:0003700">
    <property type="term" value="F:DNA-binding transcription factor activity"/>
    <property type="evidence" value="ECO:0007669"/>
    <property type="project" value="InterPro"/>
</dbReference>
<dbReference type="InterPro" id="IPR036390">
    <property type="entry name" value="WH_DNA-bd_sf"/>
</dbReference>
<feature type="domain" description="HTH marR-type" evidence="1">
    <location>
        <begin position="1"/>
        <end position="148"/>
    </location>
</feature>
<dbReference type="EMBL" id="MZGV01000011">
    <property type="protein sequence ID" value="OPJ63087.1"/>
    <property type="molecule type" value="Genomic_DNA"/>
</dbReference>
<evidence type="ECO:0000259" key="1">
    <source>
        <dbReference type="PROSITE" id="PS50995"/>
    </source>
</evidence>
<gene>
    <name evidence="2" type="primary">badR_1</name>
    <name evidence="2" type="ORF">CLORY_14530</name>
</gene>
<dbReference type="OrthoDB" id="1706997at2"/>